<name>A0A6L5B716_APIGR</name>
<gene>
    <name evidence="2" type="ORF">AG4045_002530</name>
</gene>
<proteinExistence type="predicted"/>
<sequence>MQGVLWSLWCLRSMLKLFSGSADADFIRKTFTTIDLYEYYVYFSSAMLQRNLQALIPTMKAIQMTCKNDHAQYEINLEDIYKVLPEIAELLSHNSLIYDVRDSASSVLPDHDGYEISVSIDEEWHILRAMLYRHMSGFLNNQLNSSLTVEDSRANCLPFRLFVFVSDSTMCGLDNSI</sequence>
<reference evidence="2" key="1">
    <citation type="submission" date="2020-01" db="EMBL/GenBank/DDBJ databases">
        <title>The Celery Genome Sequence Reveals Sequential Paleo-tetraploidization, Resistance Gene Elimination, Karyotype Evolution, and Functional Innovation in Apiales.</title>
        <authorList>
            <person name="Song X."/>
        </authorList>
    </citation>
    <scope>NUCLEOTIDE SEQUENCE</scope>
    <source>
        <tissue evidence="2">Leaf</tissue>
    </source>
</reference>
<dbReference type="AlphaFoldDB" id="A0A6L5B716"/>
<organism evidence="2 3">
    <name type="scientific">Apium graveolens</name>
    <name type="common">Celery</name>
    <dbReference type="NCBI Taxonomy" id="4045"/>
    <lineage>
        <taxon>Eukaryota</taxon>
        <taxon>Viridiplantae</taxon>
        <taxon>Streptophyta</taxon>
        <taxon>Embryophyta</taxon>
        <taxon>Tracheophyta</taxon>
        <taxon>Spermatophyta</taxon>
        <taxon>Magnoliopsida</taxon>
        <taxon>eudicotyledons</taxon>
        <taxon>Gunneridae</taxon>
        <taxon>Pentapetalae</taxon>
        <taxon>asterids</taxon>
        <taxon>campanulids</taxon>
        <taxon>Apiales</taxon>
        <taxon>Apiaceae</taxon>
        <taxon>Apioideae</taxon>
        <taxon>apioid superclade</taxon>
        <taxon>Apieae</taxon>
        <taxon>Apium</taxon>
    </lineage>
</organism>
<keyword evidence="1" id="KW-0732">Signal</keyword>
<dbReference type="EMBL" id="WRXP01004783">
    <property type="protein sequence ID" value="KAF1001380.1"/>
    <property type="molecule type" value="Genomic_DNA"/>
</dbReference>
<dbReference type="Proteomes" id="UP000593563">
    <property type="component" value="Unassembled WGS sequence"/>
</dbReference>
<comment type="caution">
    <text evidence="2">The sequence shown here is derived from an EMBL/GenBank/DDBJ whole genome shotgun (WGS) entry which is preliminary data.</text>
</comment>
<protein>
    <submittedName>
        <fullName evidence="2">Uncharacterized protein</fullName>
    </submittedName>
</protein>
<keyword evidence="3" id="KW-1185">Reference proteome</keyword>
<accession>A0A6L5B716</accession>
<feature type="signal peptide" evidence="1">
    <location>
        <begin position="1"/>
        <end position="24"/>
    </location>
</feature>
<evidence type="ECO:0000313" key="3">
    <source>
        <dbReference type="Proteomes" id="UP000593563"/>
    </source>
</evidence>
<evidence type="ECO:0000256" key="1">
    <source>
        <dbReference type="SAM" id="SignalP"/>
    </source>
</evidence>
<evidence type="ECO:0000313" key="2">
    <source>
        <dbReference type="EMBL" id="KAF1001380.1"/>
    </source>
</evidence>
<feature type="chain" id="PRO_5026682874" evidence="1">
    <location>
        <begin position="25"/>
        <end position="177"/>
    </location>
</feature>